<organism evidence="1 2">
    <name type="scientific">Pedobacter agri</name>
    <dbReference type="NCBI Taxonomy" id="454586"/>
    <lineage>
        <taxon>Bacteria</taxon>
        <taxon>Pseudomonadati</taxon>
        <taxon>Bacteroidota</taxon>
        <taxon>Sphingobacteriia</taxon>
        <taxon>Sphingobacteriales</taxon>
        <taxon>Sphingobacteriaceae</taxon>
        <taxon>Pedobacter</taxon>
    </lineage>
</organism>
<dbReference type="EMBL" id="JAPJUH010000002">
    <property type="protein sequence ID" value="MCX3264930.1"/>
    <property type="molecule type" value="Genomic_DNA"/>
</dbReference>
<evidence type="ECO:0000313" key="1">
    <source>
        <dbReference type="EMBL" id="MCX3264930.1"/>
    </source>
</evidence>
<proteinExistence type="predicted"/>
<dbReference type="Gene3D" id="3.30.1380.10">
    <property type="match status" value="1"/>
</dbReference>
<evidence type="ECO:0000313" key="2">
    <source>
        <dbReference type="Proteomes" id="UP001142592"/>
    </source>
</evidence>
<dbReference type="RefSeq" id="WP_010603090.1">
    <property type="nucleotide sequence ID" value="NZ_JAPJUH010000002.1"/>
</dbReference>
<gene>
    <name evidence="1" type="ORF">OQZ29_09250</name>
</gene>
<sequence length="118" mass="14237">MASLNKLQFTFTRNLNKLLTVCFSSGFEVTMGEVFRTELQQQVYFKLCKTKTLDSYHLKRLAVDLHLFKDNIFLSENSAYEFLAEYWGKLDPRNFAGYYWGWDAMHFEMREYERSDRR</sequence>
<keyword evidence="2" id="KW-1185">Reference proteome</keyword>
<dbReference type="SUPFAM" id="SSF55166">
    <property type="entry name" value="Hedgehog/DD-peptidase"/>
    <property type="match status" value="1"/>
</dbReference>
<dbReference type="InterPro" id="IPR009045">
    <property type="entry name" value="Zn_M74/Hedgehog-like"/>
</dbReference>
<dbReference type="AlphaFoldDB" id="A0A9X3DF00"/>
<evidence type="ECO:0008006" key="3">
    <source>
        <dbReference type="Google" id="ProtNLM"/>
    </source>
</evidence>
<protein>
    <recommendedName>
        <fullName evidence="3">Peptidase M15C domain-containing protein</fullName>
    </recommendedName>
</protein>
<dbReference type="Proteomes" id="UP001142592">
    <property type="component" value="Unassembled WGS sequence"/>
</dbReference>
<reference evidence="1" key="1">
    <citation type="submission" date="2022-11" db="EMBL/GenBank/DDBJ databases">
        <authorList>
            <person name="Graham C."/>
            <person name="Newman J.D."/>
        </authorList>
    </citation>
    <scope>NUCLEOTIDE SEQUENCE</scope>
    <source>
        <strain evidence="1">DSM 19486</strain>
    </source>
</reference>
<accession>A0A9X3DF00</accession>
<name>A0A9X3DF00_9SPHI</name>
<comment type="caution">
    <text evidence="1">The sequence shown here is derived from an EMBL/GenBank/DDBJ whole genome shotgun (WGS) entry which is preliminary data.</text>
</comment>